<evidence type="ECO:0000259" key="5">
    <source>
        <dbReference type="Pfam" id="PF25597"/>
    </source>
</evidence>
<dbReference type="GO" id="GO:0046872">
    <property type="term" value="F:metal ion binding"/>
    <property type="evidence" value="ECO:0007669"/>
    <property type="project" value="UniProtKB-KW"/>
</dbReference>
<evidence type="ECO:0000256" key="2">
    <source>
        <dbReference type="ARBA" id="ARBA00022801"/>
    </source>
</evidence>
<dbReference type="PANTHER" id="PTHR42648:SF18">
    <property type="entry name" value="RETROTRANSPOSON, UNCLASSIFIED-LIKE PROTEIN"/>
    <property type="match status" value="1"/>
</dbReference>
<keyword evidence="6" id="KW-0472">Membrane</keyword>
<dbReference type="InterPro" id="IPR043502">
    <property type="entry name" value="DNA/RNA_pol_sf"/>
</dbReference>
<dbReference type="Pfam" id="PF25597">
    <property type="entry name" value="SH3_retrovirus"/>
    <property type="match status" value="1"/>
</dbReference>
<evidence type="ECO:0000313" key="7">
    <source>
        <dbReference type="Proteomes" id="UP001454036"/>
    </source>
</evidence>
<evidence type="ECO:0000256" key="1">
    <source>
        <dbReference type="ARBA" id="ARBA00022723"/>
    </source>
</evidence>
<comment type="caution">
    <text evidence="6">The sequence shown here is derived from an EMBL/GenBank/DDBJ whole genome shotgun (WGS) entry which is preliminary data.</text>
</comment>
<keyword evidence="2" id="KW-0378">Hydrolase</keyword>
<reference evidence="6 7" key="1">
    <citation type="submission" date="2024-01" db="EMBL/GenBank/DDBJ databases">
        <title>The complete chloroplast genome sequence of Lithospermum erythrorhizon: insights into the phylogenetic relationship among Boraginaceae species and the maternal lineages of purple gromwells.</title>
        <authorList>
            <person name="Okada T."/>
            <person name="Watanabe K."/>
        </authorList>
    </citation>
    <scope>NUCLEOTIDE SEQUENCE [LARGE SCALE GENOMIC DNA]</scope>
</reference>
<feature type="compositionally biased region" description="Acidic residues" evidence="3">
    <location>
        <begin position="135"/>
        <end position="145"/>
    </location>
</feature>
<dbReference type="GO" id="GO:0016787">
    <property type="term" value="F:hydrolase activity"/>
    <property type="evidence" value="ECO:0007669"/>
    <property type="project" value="UniProtKB-KW"/>
</dbReference>
<accession>A0AAV3QYK2</accession>
<dbReference type="SUPFAM" id="SSF56672">
    <property type="entry name" value="DNA/RNA polymerases"/>
    <property type="match status" value="1"/>
</dbReference>
<evidence type="ECO:0000259" key="4">
    <source>
        <dbReference type="Pfam" id="PF07727"/>
    </source>
</evidence>
<dbReference type="Pfam" id="PF07727">
    <property type="entry name" value="RVT_2"/>
    <property type="match status" value="1"/>
</dbReference>
<dbReference type="InterPro" id="IPR039537">
    <property type="entry name" value="Retrotran_Ty1/copia-like"/>
</dbReference>
<sequence>MPKYFWSHAAAWTCHIPNRCRTLSVKEITPQEAWSKIKPSIDHLRVWGCLAHTHVPKQGRSKFDERSTLCIFIGIYSNTKAYRLFDVKGEKLVISRDVVFEEDKHWEWETGHKQQIENELEWNDTSAEAEVTEQPFEDDKPDFDDQFGNNEENSNDSISNGGNSAGSSNSNGGTTESTSSTEHNTISSNKDSPIQRRTHRAPRWMEDYITGEGLSSDEVNMVQDMGEEDPFVYEEAAKHEKWRTAMNNEMESIKKNKTWTLTTLLKGSKIIGVKWIYKTKRDEAGNVIKWKARLVAKGYSQKHGIDFNEVFAPVAGLDTIRMIIGLAAQKGWKLFQLDVKSAFLQGELDEEVFVAQSQGYTVKGKEDQVYKLHKALYGLKQAPRAWYNRIENHFVKENFKKCNSEQTLFTKRSKEGKIIIVSVYVDDLIYTGDDEKLIEEFKMSMLRDST</sequence>
<dbReference type="PANTHER" id="PTHR42648">
    <property type="entry name" value="TRANSPOSASE, PUTATIVE-RELATED"/>
    <property type="match status" value="1"/>
</dbReference>
<dbReference type="InterPro" id="IPR057670">
    <property type="entry name" value="SH3_retrovirus"/>
</dbReference>
<keyword evidence="6" id="KW-0812">Transmembrane</keyword>
<keyword evidence="7" id="KW-1185">Reference proteome</keyword>
<gene>
    <name evidence="6" type="ORF">LIER_23113</name>
</gene>
<feature type="domain" description="Reverse transcriptase Ty1/copia-type" evidence="4">
    <location>
        <begin position="256"/>
        <end position="445"/>
    </location>
</feature>
<keyword evidence="1" id="KW-0479">Metal-binding</keyword>
<evidence type="ECO:0000313" key="6">
    <source>
        <dbReference type="EMBL" id="GAA0168386.1"/>
    </source>
</evidence>
<evidence type="ECO:0000256" key="3">
    <source>
        <dbReference type="SAM" id="MobiDB-lite"/>
    </source>
</evidence>
<organism evidence="6 7">
    <name type="scientific">Lithospermum erythrorhizon</name>
    <name type="common">Purple gromwell</name>
    <name type="synonym">Lithospermum officinale var. erythrorhizon</name>
    <dbReference type="NCBI Taxonomy" id="34254"/>
    <lineage>
        <taxon>Eukaryota</taxon>
        <taxon>Viridiplantae</taxon>
        <taxon>Streptophyta</taxon>
        <taxon>Embryophyta</taxon>
        <taxon>Tracheophyta</taxon>
        <taxon>Spermatophyta</taxon>
        <taxon>Magnoliopsida</taxon>
        <taxon>eudicotyledons</taxon>
        <taxon>Gunneridae</taxon>
        <taxon>Pentapetalae</taxon>
        <taxon>asterids</taxon>
        <taxon>lamiids</taxon>
        <taxon>Boraginales</taxon>
        <taxon>Boraginaceae</taxon>
        <taxon>Boraginoideae</taxon>
        <taxon>Lithospermeae</taxon>
        <taxon>Lithospermum</taxon>
    </lineage>
</organism>
<feature type="compositionally biased region" description="Low complexity" evidence="3">
    <location>
        <begin position="148"/>
        <end position="189"/>
    </location>
</feature>
<keyword evidence="6" id="KW-0675">Receptor</keyword>
<name>A0AAV3QYK2_LITER</name>
<feature type="domain" description="Retroviral polymerase SH3-like" evidence="5">
    <location>
        <begin position="49"/>
        <end position="111"/>
    </location>
</feature>
<feature type="region of interest" description="Disordered" evidence="3">
    <location>
        <begin position="126"/>
        <end position="203"/>
    </location>
</feature>
<dbReference type="InterPro" id="IPR013103">
    <property type="entry name" value="RVT_2"/>
</dbReference>
<proteinExistence type="predicted"/>
<dbReference type="AlphaFoldDB" id="A0AAV3QYK2"/>
<dbReference type="EMBL" id="BAABME010006451">
    <property type="protein sequence ID" value="GAA0168386.1"/>
    <property type="molecule type" value="Genomic_DNA"/>
</dbReference>
<dbReference type="Proteomes" id="UP001454036">
    <property type="component" value="Unassembled WGS sequence"/>
</dbReference>
<protein>
    <submittedName>
        <fullName evidence="6">Transmembrane signal receptor</fullName>
    </submittedName>
</protein>